<dbReference type="InterPro" id="IPR045865">
    <property type="entry name" value="ACT-like_dom_sf"/>
</dbReference>
<keyword evidence="4 9" id="KW-0028">Amino-acid biosynthesis</keyword>
<dbReference type="EMBL" id="JACHFH010000001">
    <property type="protein sequence ID" value="MBB5334902.1"/>
    <property type="molecule type" value="Genomic_DNA"/>
</dbReference>
<keyword evidence="6 9" id="KW-0584">Phenylalanine biosynthesis</keyword>
<evidence type="ECO:0000256" key="8">
    <source>
        <dbReference type="ARBA" id="ARBA00047848"/>
    </source>
</evidence>
<dbReference type="EC" id="4.2.1.51" evidence="2 9"/>
<dbReference type="GO" id="GO:0009094">
    <property type="term" value="P:L-phenylalanine biosynthetic process"/>
    <property type="evidence" value="ECO:0007669"/>
    <property type="project" value="UniProtKB-UniPathway"/>
</dbReference>
<evidence type="ECO:0000313" key="12">
    <source>
        <dbReference type="EMBL" id="MBB5334902.1"/>
    </source>
</evidence>
<dbReference type="AlphaFoldDB" id="A0A840UKZ0"/>
<name>A0A840UKZ0_9FIRM</name>
<evidence type="ECO:0000256" key="9">
    <source>
        <dbReference type="RuleBase" id="RU361254"/>
    </source>
</evidence>
<organism evidence="12 13">
    <name type="scientific">Pectinatus brassicae</name>
    <dbReference type="NCBI Taxonomy" id="862415"/>
    <lineage>
        <taxon>Bacteria</taxon>
        <taxon>Bacillati</taxon>
        <taxon>Bacillota</taxon>
        <taxon>Negativicutes</taxon>
        <taxon>Selenomonadales</taxon>
        <taxon>Selenomonadaceae</taxon>
        <taxon>Pectinatus</taxon>
    </lineage>
</organism>
<dbReference type="PANTHER" id="PTHR21022:SF19">
    <property type="entry name" value="PREPHENATE DEHYDRATASE-RELATED"/>
    <property type="match status" value="1"/>
</dbReference>
<proteinExistence type="predicted"/>
<dbReference type="CDD" id="cd04905">
    <property type="entry name" value="ACT_CM-PDT"/>
    <property type="match status" value="1"/>
</dbReference>
<evidence type="ECO:0000259" key="10">
    <source>
        <dbReference type="PROSITE" id="PS51171"/>
    </source>
</evidence>
<keyword evidence="7 9" id="KW-0456">Lyase</keyword>
<keyword evidence="13" id="KW-1185">Reference proteome</keyword>
<dbReference type="GO" id="GO:0005737">
    <property type="term" value="C:cytoplasm"/>
    <property type="evidence" value="ECO:0007669"/>
    <property type="project" value="TreeGrafter"/>
</dbReference>
<dbReference type="Gene3D" id="3.40.190.10">
    <property type="entry name" value="Periplasmic binding protein-like II"/>
    <property type="match status" value="2"/>
</dbReference>
<protein>
    <recommendedName>
        <fullName evidence="3 9">Prephenate dehydratase</fullName>
        <shortName evidence="9">PDT</shortName>
        <ecNumber evidence="2 9">4.2.1.51</ecNumber>
    </recommendedName>
</protein>
<gene>
    <name evidence="9" type="primary">pheA</name>
    <name evidence="12" type="ORF">HNR32_000002</name>
</gene>
<dbReference type="Pfam" id="PF00800">
    <property type="entry name" value="PDT"/>
    <property type="match status" value="1"/>
</dbReference>
<accession>A0A840UKZ0</accession>
<evidence type="ECO:0000256" key="1">
    <source>
        <dbReference type="ARBA" id="ARBA00004741"/>
    </source>
</evidence>
<dbReference type="InterPro" id="IPR018528">
    <property type="entry name" value="Preph_deHydtase_CS"/>
</dbReference>
<keyword evidence="5 9" id="KW-0057">Aromatic amino acid biosynthesis</keyword>
<feature type="domain" description="ACT" evidence="11">
    <location>
        <begin position="197"/>
        <end position="278"/>
    </location>
</feature>
<evidence type="ECO:0000259" key="11">
    <source>
        <dbReference type="PROSITE" id="PS51671"/>
    </source>
</evidence>
<dbReference type="InterPro" id="IPR002912">
    <property type="entry name" value="ACT_dom"/>
</dbReference>
<dbReference type="GO" id="GO:0004664">
    <property type="term" value="F:prephenate dehydratase activity"/>
    <property type="evidence" value="ECO:0007669"/>
    <property type="project" value="UniProtKB-UniRule"/>
</dbReference>
<dbReference type="UniPathway" id="UPA00121">
    <property type="reaction ID" value="UER00345"/>
</dbReference>
<evidence type="ECO:0000256" key="5">
    <source>
        <dbReference type="ARBA" id="ARBA00023141"/>
    </source>
</evidence>
<dbReference type="SUPFAM" id="SSF53850">
    <property type="entry name" value="Periplasmic binding protein-like II"/>
    <property type="match status" value="1"/>
</dbReference>
<dbReference type="PROSITE" id="PS00858">
    <property type="entry name" value="PREPHENATE_DEHYDR_2"/>
    <property type="match status" value="1"/>
</dbReference>
<dbReference type="PROSITE" id="PS51171">
    <property type="entry name" value="PREPHENATE_DEHYDR_3"/>
    <property type="match status" value="1"/>
</dbReference>
<reference evidence="12 13" key="1">
    <citation type="submission" date="2020-08" db="EMBL/GenBank/DDBJ databases">
        <title>Genomic Encyclopedia of Type Strains, Phase IV (KMG-IV): sequencing the most valuable type-strain genomes for metagenomic binning, comparative biology and taxonomic classification.</title>
        <authorList>
            <person name="Goeker M."/>
        </authorList>
    </citation>
    <scope>NUCLEOTIDE SEQUENCE [LARGE SCALE GENOMIC DNA]</scope>
    <source>
        <strain evidence="12 13">DSM 24661</strain>
    </source>
</reference>
<dbReference type="CDD" id="cd13633">
    <property type="entry name" value="PBP2_Sa-PDT_like"/>
    <property type="match status" value="1"/>
</dbReference>
<dbReference type="Gene3D" id="3.30.70.260">
    <property type="match status" value="1"/>
</dbReference>
<dbReference type="Proteomes" id="UP000559117">
    <property type="component" value="Unassembled WGS sequence"/>
</dbReference>
<feature type="domain" description="Prephenate dehydratase" evidence="10">
    <location>
        <begin position="3"/>
        <end position="182"/>
    </location>
</feature>
<dbReference type="PROSITE" id="PS51671">
    <property type="entry name" value="ACT"/>
    <property type="match status" value="1"/>
</dbReference>
<evidence type="ECO:0000256" key="6">
    <source>
        <dbReference type="ARBA" id="ARBA00023222"/>
    </source>
</evidence>
<comment type="caution">
    <text evidence="12">The sequence shown here is derived from an EMBL/GenBank/DDBJ whole genome shotgun (WGS) entry which is preliminary data.</text>
</comment>
<evidence type="ECO:0000313" key="13">
    <source>
        <dbReference type="Proteomes" id="UP000559117"/>
    </source>
</evidence>
<dbReference type="SUPFAM" id="SSF55021">
    <property type="entry name" value="ACT-like"/>
    <property type="match status" value="1"/>
</dbReference>
<dbReference type="PANTHER" id="PTHR21022">
    <property type="entry name" value="PREPHENATE DEHYDRATASE P PROTEIN"/>
    <property type="match status" value="1"/>
</dbReference>
<sequence>MAILAFLGPHGTHSEEAAAYINDFCKQDWSLQPYRGIHEAIYAVHNGDADYCFVPIENSIEGSVRITLDTLMDDIDLKINMELIWQVHNQLLLKKGTTAIKKIISHPQALAQCRKYIQKNYSQAEIIEVVSTAHAAKMVADGLPDAAAIASKRSGQIYNLQTADAEIQDISDNVTRFILLGKKQEILHKEKPVKTLLICQIDGSKAGSLCGVLNDFANSDINMTRIESRPARTGLGNYVFFIEIETANVSEEQLRKTLQIVQEKCLWLKNMGYFPIIK</sequence>
<evidence type="ECO:0000256" key="4">
    <source>
        <dbReference type="ARBA" id="ARBA00022605"/>
    </source>
</evidence>
<evidence type="ECO:0000256" key="7">
    <source>
        <dbReference type="ARBA" id="ARBA00023239"/>
    </source>
</evidence>
<evidence type="ECO:0000256" key="2">
    <source>
        <dbReference type="ARBA" id="ARBA00013147"/>
    </source>
</evidence>
<dbReference type="InterPro" id="IPR001086">
    <property type="entry name" value="Preph_deHydtase"/>
</dbReference>
<dbReference type="RefSeq" id="WP_183858743.1">
    <property type="nucleotide sequence ID" value="NZ_JACHFH010000001.1"/>
</dbReference>
<evidence type="ECO:0000256" key="3">
    <source>
        <dbReference type="ARBA" id="ARBA00021872"/>
    </source>
</evidence>
<comment type="pathway">
    <text evidence="1 9">Amino-acid biosynthesis; L-phenylalanine biosynthesis; phenylpyruvate from prephenate: step 1/1.</text>
</comment>
<dbReference type="NCBIfam" id="NF008865">
    <property type="entry name" value="PRK11898.1"/>
    <property type="match status" value="1"/>
</dbReference>
<comment type="catalytic activity">
    <reaction evidence="8 9">
        <text>prephenate + H(+) = 3-phenylpyruvate + CO2 + H2O</text>
        <dbReference type="Rhea" id="RHEA:21648"/>
        <dbReference type="ChEBI" id="CHEBI:15377"/>
        <dbReference type="ChEBI" id="CHEBI:15378"/>
        <dbReference type="ChEBI" id="CHEBI:16526"/>
        <dbReference type="ChEBI" id="CHEBI:18005"/>
        <dbReference type="ChEBI" id="CHEBI:29934"/>
        <dbReference type="EC" id="4.2.1.51"/>
    </reaction>
</comment>